<dbReference type="KEGG" id="pmrn:103091818"/>
<evidence type="ECO:0000256" key="7">
    <source>
        <dbReference type="ARBA" id="ARBA00023121"/>
    </source>
</evidence>
<dbReference type="SUPFAM" id="SSF48652">
    <property type="entry name" value="Tetraspanin"/>
    <property type="match status" value="1"/>
</dbReference>
<dbReference type="GO" id="GO:0008289">
    <property type="term" value="F:lipid binding"/>
    <property type="evidence" value="ECO:0007669"/>
    <property type="project" value="UniProtKB-KW"/>
</dbReference>
<keyword evidence="10 11" id="KW-1015">Disulfide bond</keyword>
<evidence type="ECO:0000256" key="9">
    <source>
        <dbReference type="ARBA" id="ARBA00023136"/>
    </source>
</evidence>
<keyword evidence="7" id="KW-0446">Lipid-binding</keyword>
<evidence type="ECO:0000256" key="11">
    <source>
        <dbReference type="PIRSR" id="PIRSR002419-1"/>
    </source>
</evidence>
<dbReference type="InterPro" id="IPR018499">
    <property type="entry name" value="Tetraspanin/Peripherin"/>
</dbReference>
<keyword evidence="3" id="KW-1003">Cell membrane</keyword>
<keyword evidence="4 12" id="KW-0812">Transmembrane</keyword>
<evidence type="ECO:0000256" key="5">
    <source>
        <dbReference type="ARBA" id="ARBA00022859"/>
    </source>
</evidence>
<evidence type="ECO:0000256" key="6">
    <source>
        <dbReference type="ARBA" id="ARBA00022989"/>
    </source>
</evidence>
<dbReference type="PANTHER" id="PTHR19282:SF214">
    <property type="entry name" value="CD81 ANTIGEN"/>
    <property type="match status" value="1"/>
</dbReference>
<dbReference type="InterPro" id="IPR018503">
    <property type="entry name" value="Tetraspanin_CS"/>
</dbReference>
<dbReference type="PRINTS" id="PR00259">
    <property type="entry name" value="TMFOUR"/>
</dbReference>
<feature type="transmembrane region" description="Helical" evidence="12">
    <location>
        <begin position="188"/>
        <end position="216"/>
    </location>
</feature>
<keyword evidence="13" id="KW-1185">Reference proteome</keyword>
<evidence type="ECO:0000313" key="13">
    <source>
        <dbReference type="Proteomes" id="UP001318040"/>
    </source>
</evidence>
<evidence type="ECO:0000256" key="1">
    <source>
        <dbReference type="ARBA" id="ARBA00004554"/>
    </source>
</evidence>
<dbReference type="PANTHER" id="PTHR19282">
    <property type="entry name" value="TETRASPANIN"/>
    <property type="match status" value="1"/>
</dbReference>
<dbReference type="RefSeq" id="XP_032834023.1">
    <property type="nucleotide sequence ID" value="XM_032978132.1"/>
</dbReference>
<dbReference type="PROSITE" id="PS00421">
    <property type="entry name" value="TM4_1"/>
    <property type="match status" value="1"/>
</dbReference>
<evidence type="ECO:0000256" key="12">
    <source>
        <dbReference type="RuleBase" id="RU361218"/>
    </source>
</evidence>
<gene>
    <name evidence="14" type="primary">LOC103091818</name>
</gene>
<feature type="transmembrane region" description="Helical" evidence="12">
    <location>
        <begin position="54"/>
        <end position="80"/>
    </location>
</feature>
<evidence type="ECO:0000256" key="4">
    <source>
        <dbReference type="ARBA" id="ARBA00022692"/>
    </source>
</evidence>
<dbReference type="Pfam" id="PF00335">
    <property type="entry name" value="Tetraspanin"/>
    <property type="match status" value="1"/>
</dbReference>
<organism evidence="13 14">
    <name type="scientific">Petromyzon marinus</name>
    <name type="common">Sea lamprey</name>
    <dbReference type="NCBI Taxonomy" id="7757"/>
    <lineage>
        <taxon>Eukaryota</taxon>
        <taxon>Metazoa</taxon>
        <taxon>Chordata</taxon>
        <taxon>Craniata</taxon>
        <taxon>Vertebrata</taxon>
        <taxon>Cyclostomata</taxon>
        <taxon>Hyperoartia</taxon>
        <taxon>Petromyzontiformes</taxon>
        <taxon>Petromyzontidae</taxon>
        <taxon>Petromyzon</taxon>
    </lineage>
</organism>
<accession>A0AAJ7XI11</accession>
<dbReference type="InterPro" id="IPR008952">
    <property type="entry name" value="Tetraspanin_EC2_sf"/>
</dbReference>
<dbReference type="CDD" id="cd03151">
    <property type="entry name" value="CD81_like_LEL"/>
    <property type="match status" value="1"/>
</dbReference>
<dbReference type="GeneID" id="103091818"/>
<dbReference type="Proteomes" id="UP001318040">
    <property type="component" value="Chromosome 65"/>
</dbReference>
<comment type="subcellular location">
    <subcellularLocation>
        <location evidence="1">Basolateral cell membrane</location>
        <topology evidence="1">Multi-pass membrane protein</topology>
    </subcellularLocation>
    <subcellularLocation>
        <location evidence="12">Membrane</location>
        <topology evidence="12">Multi-pass membrane protein</topology>
    </subcellularLocation>
</comment>
<protein>
    <recommendedName>
        <fullName evidence="12">Tetraspanin</fullName>
    </recommendedName>
</protein>
<sequence>MGLAACLKCMKCVLVVFNFIFWLVGCALLSISLWLRFDQNTKDIFDNPNAPTTYYIGIYVLIVVGALMMVVGFLGCCGAIQESQCMLGTFFTLIVILFSAEITAAIWAFMFHDEVETQMIEYYNGLYNDNSNSTRSATNKTLSIIHSTLDCCGQPNLNYTSLLSTYSCPPEYTKNCVDEIRSFLGTKVYIVAGLALGVAVIMIFGMIFSMAVCCAIRNDSPY</sequence>
<feature type="disulfide bond" evidence="11">
    <location>
        <begin position="152"/>
        <end position="168"/>
    </location>
</feature>
<comment type="similarity">
    <text evidence="2 12">Belongs to the tetraspanin (TM4SF) family.</text>
</comment>
<evidence type="ECO:0000256" key="3">
    <source>
        <dbReference type="ARBA" id="ARBA00022475"/>
    </source>
</evidence>
<keyword evidence="8" id="KW-1064">Adaptive immunity</keyword>
<feature type="transmembrane region" description="Helical" evidence="12">
    <location>
        <begin position="87"/>
        <end position="110"/>
    </location>
</feature>
<dbReference type="PIRSF" id="PIRSF002419">
    <property type="entry name" value="Tetraspanin"/>
    <property type="match status" value="1"/>
</dbReference>
<feature type="transmembrane region" description="Helical" evidence="12">
    <location>
        <begin position="12"/>
        <end position="34"/>
    </location>
</feature>
<evidence type="ECO:0000256" key="10">
    <source>
        <dbReference type="ARBA" id="ARBA00023157"/>
    </source>
</evidence>
<keyword evidence="6 12" id="KW-1133">Transmembrane helix</keyword>
<dbReference type="GO" id="GO:0016323">
    <property type="term" value="C:basolateral plasma membrane"/>
    <property type="evidence" value="ECO:0007669"/>
    <property type="project" value="UniProtKB-SubCell"/>
</dbReference>
<proteinExistence type="inferred from homology"/>
<dbReference type="InterPro" id="IPR000301">
    <property type="entry name" value="Tetraspanin_animals"/>
</dbReference>
<dbReference type="AlphaFoldDB" id="A0AAJ7XI11"/>
<evidence type="ECO:0000256" key="8">
    <source>
        <dbReference type="ARBA" id="ARBA00023130"/>
    </source>
</evidence>
<evidence type="ECO:0000313" key="14">
    <source>
        <dbReference type="RefSeq" id="XP_032834023.1"/>
    </source>
</evidence>
<keyword evidence="9 12" id="KW-0472">Membrane</keyword>
<keyword evidence="5" id="KW-0391">Immunity</keyword>
<dbReference type="GO" id="GO:0002250">
    <property type="term" value="P:adaptive immune response"/>
    <property type="evidence" value="ECO:0007669"/>
    <property type="project" value="UniProtKB-KW"/>
</dbReference>
<reference evidence="14" key="1">
    <citation type="submission" date="2025-08" db="UniProtKB">
        <authorList>
            <consortium name="RefSeq"/>
        </authorList>
    </citation>
    <scope>IDENTIFICATION</scope>
    <source>
        <tissue evidence="14">Sperm</tissue>
    </source>
</reference>
<name>A0AAJ7XI11_PETMA</name>
<evidence type="ECO:0000256" key="2">
    <source>
        <dbReference type="ARBA" id="ARBA00006840"/>
    </source>
</evidence>
<dbReference type="Gene3D" id="1.10.1450.10">
    <property type="entry name" value="Tetraspanin"/>
    <property type="match status" value="1"/>
</dbReference>